<dbReference type="PANTHER" id="PTHR43312">
    <property type="entry name" value="D-THREO-ALDOSE 1-DEHYDROGENASE"/>
    <property type="match status" value="1"/>
</dbReference>
<keyword evidence="3" id="KW-1185">Reference proteome</keyword>
<dbReference type="AlphaFoldDB" id="A0A2S9JCV7"/>
<evidence type="ECO:0000313" key="3">
    <source>
        <dbReference type="Proteomes" id="UP000238642"/>
    </source>
</evidence>
<reference evidence="2 3" key="1">
    <citation type="submission" date="2018-02" db="EMBL/GenBank/DDBJ databases">
        <title>The draft genome of Sphingobacterium gobiense H7.</title>
        <authorList>
            <person name="Li L."/>
            <person name="Liu L."/>
            <person name="Zhang X."/>
            <person name="Wang T."/>
            <person name="Liang L."/>
        </authorList>
    </citation>
    <scope>NUCLEOTIDE SEQUENCE [LARGE SCALE GENOMIC DNA]</scope>
    <source>
        <strain evidence="2 3">ACCC 05757</strain>
    </source>
</reference>
<dbReference type="InterPro" id="IPR036812">
    <property type="entry name" value="NAD(P)_OxRdtase_dom_sf"/>
</dbReference>
<evidence type="ECO:0000259" key="1">
    <source>
        <dbReference type="Pfam" id="PF00248"/>
    </source>
</evidence>
<dbReference type="CDD" id="cd19086">
    <property type="entry name" value="AKR_AKR11C1"/>
    <property type="match status" value="1"/>
</dbReference>
<dbReference type="Gene3D" id="3.20.20.100">
    <property type="entry name" value="NADP-dependent oxidoreductase domain"/>
    <property type="match status" value="1"/>
</dbReference>
<gene>
    <name evidence="2" type="ORF">C5749_19205</name>
</gene>
<dbReference type="EMBL" id="PVBS01000007">
    <property type="protein sequence ID" value="PRD50682.1"/>
    <property type="molecule type" value="Genomic_DNA"/>
</dbReference>
<dbReference type="InterPro" id="IPR023210">
    <property type="entry name" value="NADP_OxRdtase_dom"/>
</dbReference>
<evidence type="ECO:0000313" key="2">
    <source>
        <dbReference type="EMBL" id="PRD50682.1"/>
    </source>
</evidence>
<sequence>MNYRIFKGDQIAAIGLGTWQLGSADWGQIDEVNALDILNTYVEAGGNFIDTADVYGMGTSERLIGKFLQQIDKKVYVATKLGRRDDAPNGWPQNFTYDAIRRHVEDSLTHLGLDQLYLEQLHCIPTEVLRKGEVFDHLRRIQEEGLIQHFGVSVETDEEALICLEHRDVAALQIIFNLFRQHLADDFFDKASAQDTALIARVPLASGLLSGKFNRSTTFDDKDHRHYNANGDAFNVGETFSGIAFEKGIELLEEIRSILPEGNLAQQSLQWILQHPAITTVIPGASKVEQVQSNIAAAQQPDLDDHTLQKLKRLYSERIRPEIRGKY</sequence>
<dbReference type="Proteomes" id="UP000238642">
    <property type="component" value="Unassembled WGS sequence"/>
</dbReference>
<feature type="domain" description="NADP-dependent oxidoreductase" evidence="1">
    <location>
        <begin position="13"/>
        <end position="314"/>
    </location>
</feature>
<dbReference type="OrthoDB" id="9773828at2"/>
<accession>A0A2S9JCV7</accession>
<dbReference type="InterPro" id="IPR053135">
    <property type="entry name" value="AKR2_Oxidoreductase"/>
</dbReference>
<comment type="caution">
    <text evidence="2">The sequence shown here is derived from an EMBL/GenBank/DDBJ whole genome shotgun (WGS) entry which is preliminary data.</text>
</comment>
<dbReference type="SUPFAM" id="SSF51430">
    <property type="entry name" value="NAD(P)-linked oxidoreductase"/>
    <property type="match status" value="1"/>
</dbReference>
<organism evidence="2 3">
    <name type="scientific">Sphingobacterium gobiense</name>
    <dbReference type="NCBI Taxonomy" id="1382456"/>
    <lineage>
        <taxon>Bacteria</taxon>
        <taxon>Pseudomonadati</taxon>
        <taxon>Bacteroidota</taxon>
        <taxon>Sphingobacteriia</taxon>
        <taxon>Sphingobacteriales</taxon>
        <taxon>Sphingobacteriaceae</taxon>
        <taxon>Sphingobacterium</taxon>
    </lineage>
</organism>
<dbReference type="PANTHER" id="PTHR43312:SF1">
    <property type="entry name" value="NADP-DEPENDENT OXIDOREDUCTASE DOMAIN-CONTAINING PROTEIN"/>
    <property type="match status" value="1"/>
</dbReference>
<dbReference type="Pfam" id="PF00248">
    <property type="entry name" value="Aldo_ket_red"/>
    <property type="match status" value="1"/>
</dbReference>
<proteinExistence type="predicted"/>
<protein>
    <submittedName>
        <fullName evidence="2">Aldo/keto reductase</fullName>
    </submittedName>
</protein>
<dbReference type="RefSeq" id="WP_105727840.1">
    <property type="nucleotide sequence ID" value="NZ_PVBS01000007.1"/>
</dbReference>
<name>A0A2S9JCV7_9SPHI</name>